<evidence type="ECO:0000259" key="1">
    <source>
        <dbReference type="Pfam" id="PF04480"/>
    </source>
</evidence>
<dbReference type="InterPro" id="IPR007569">
    <property type="entry name" value="DUF559"/>
</dbReference>
<gene>
    <name evidence="2" type="ORF">Epro_1138</name>
</gene>
<evidence type="ECO:0000313" key="3">
    <source>
        <dbReference type="Proteomes" id="UP000035337"/>
    </source>
</evidence>
<dbReference type="AlphaFoldDB" id="A0A0G3WKY5"/>
<name>A0A0G3WKY5_9BACT</name>
<dbReference type="InterPro" id="IPR011335">
    <property type="entry name" value="Restrct_endonuc-II-like"/>
</dbReference>
<evidence type="ECO:0000313" key="2">
    <source>
        <dbReference type="EMBL" id="AKL98517.1"/>
    </source>
</evidence>
<dbReference type="EMBL" id="CP009498">
    <property type="protein sequence ID" value="AKL98517.1"/>
    <property type="molecule type" value="Genomic_DNA"/>
</dbReference>
<dbReference type="PANTHER" id="PTHR38590:SF1">
    <property type="entry name" value="BLL0828 PROTEIN"/>
    <property type="match status" value="1"/>
</dbReference>
<dbReference type="Gene3D" id="3.40.960.10">
    <property type="entry name" value="VSR Endonuclease"/>
    <property type="match status" value="1"/>
</dbReference>
<protein>
    <recommendedName>
        <fullName evidence="1">DUF559 domain-containing protein</fullName>
    </recommendedName>
</protein>
<dbReference type="PANTHER" id="PTHR38590">
    <property type="entry name" value="BLL0828 PROTEIN"/>
    <property type="match status" value="1"/>
</dbReference>
<dbReference type="SUPFAM" id="SSF52980">
    <property type="entry name" value="Restriction endonuclease-like"/>
    <property type="match status" value="1"/>
</dbReference>
<feature type="domain" description="DUF559" evidence="1">
    <location>
        <begin position="9"/>
        <end position="115"/>
    </location>
</feature>
<accession>A0A0G3WKY5</accession>
<proteinExistence type="predicted"/>
<dbReference type="CDD" id="cd01038">
    <property type="entry name" value="Endonuclease_DUF559"/>
    <property type="match status" value="1"/>
</dbReference>
<dbReference type="KEGG" id="epo:Epro_1138"/>
<dbReference type="Proteomes" id="UP000035337">
    <property type="component" value="Chromosome"/>
</dbReference>
<sequence length="126" mass="14585">MSILHYNSKLKQTSRNLRKAGILHEVLLWQQLKSKKLNGLNFTRQKVIGSYIVDFYNAANKIVIEIDGHSHDNNDKHAKDILRDKYLRNLGIKVIRITAKDVLQNINGVVELLKQETKTEIPRQGR</sequence>
<keyword evidence="3" id="KW-1185">Reference proteome</keyword>
<dbReference type="OrthoDB" id="9798754at2"/>
<dbReference type="RefSeq" id="WP_052571125.1">
    <property type="nucleotide sequence ID" value="NZ_CP009498.1"/>
</dbReference>
<reference evidence="2 3" key="1">
    <citation type="submission" date="2014-09" db="EMBL/GenBank/DDBJ databases">
        <title>Complete genome sequence of Endomicrobium proavitum.</title>
        <authorList>
            <person name="Zheng H."/>
        </authorList>
    </citation>
    <scope>NUCLEOTIDE SEQUENCE [LARGE SCALE GENOMIC DNA]</scope>
    <source>
        <strain evidence="2 3">Rsa215</strain>
    </source>
</reference>
<organism evidence="2 3">
    <name type="scientific">Endomicrobium proavitum</name>
    <dbReference type="NCBI Taxonomy" id="1408281"/>
    <lineage>
        <taxon>Bacteria</taxon>
        <taxon>Pseudomonadati</taxon>
        <taxon>Elusimicrobiota</taxon>
        <taxon>Endomicrobiia</taxon>
        <taxon>Endomicrobiales</taxon>
        <taxon>Endomicrobiaceae</taxon>
        <taxon>Endomicrobium</taxon>
    </lineage>
</organism>
<dbReference type="InterPro" id="IPR047216">
    <property type="entry name" value="Endonuclease_DUF559_bact"/>
</dbReference>
<dbReference type="Pfam" id="PF04480">
    <property type="entry name" value="DUF559"/>
    <property type="match status" value="1"/>
</dbReference>